<name>A0A4R9J8P9_9LEPT</name>
<dbReference type="Proteomes" id="UP000297871">
    <property type="component" value="Unassembled WGS sequence"/>
</dbReference>
<feature type="chain" id="PRO_5020217578" description="DUF1554 domain-containing protein" evidence="1">
    <location>
        <begin position="20"/>
        <end position="211"/>
    </location>
</feature>
<comment type="caution">
    <text evidence="2">The sequence shown here is derived from an EMBL/GenBank/DDBJ whole genome shotgun (WGS) entry which is preliminary data.</text>
</comment>
<sequence>MKSIVSLLLLAFFSLSACAKESTCSKEDRSCSVTEILYSFIAPPPGIYIYSSLNSYQGDFAKYGSSLFDGLMNLCVKDRLLAPIISSCGNILPGVSSDLMSIDQYPANFPAFDGDNLTIRGSKGNTVSRSFNWLIAIGPDVTSLSNSEIINEEFWTFTSAGGGYSGSCIDGLSKAVGDTGEVGNPTTQSNIWLGANIATCEQYRKILCFCY</sequence>
<dbReference type="OrthoDB" id="341508at2"/>
<evidence type="ECO:0008006" key="4">
    <source>
        <dbReference type="Google" id="ProtNLM"/>
    </source>
</evidence>
<evidence type="ECO:0000313" key="3">
    <source>
        <dbReference type="Proteomes" id="UP000297871"/>
    </source>
</evidence>
<protein>
    <recommendedName>
        <fullName evidence="4">DUF1554 domain-containing protein</fullName>
    </recommendedName>
</protein>
<evidence type="ECO:0000313" key="2">
    <source>
        <dbReference type="EMBL" id="TGL35203.1"/>
    </source>
</evidence>
<proteinExistence type="predicted"/>
<dbReference type="EMBL" id="RQFY01000004">
    <property type="protein sequence ID" value="TGL35203.1"/>
    <property type="molecule type" value="Genomic_DNA"/>
</dbReference>
<dbReference type="PROSITE" id="PS51257">
    <property type="entry name" value="PROKAR_LIPOPROTEIN"/>
    <property type="match status" value="1"/>
</dbReference>
<reference evidence="2" key="1">
    <citation type="journal article" date="2019" name="PLoS Negl. Trop. Dis.">
        <title>Revisiting the worldwide diversity of Leptospira species in the environment.</title>
        <authorList>
            <person name="Vincent A.T."/>
            <person name="Schiettekatte O."/>
            <person name="Bourhy P."/>
            <person name="Veyrier F.J."/>
            <person name="Picardeau M."/>
        </authorList>
    </citation>
    <scope>NUCLEOTIDE SEQUENCE [LARGE SCALE GENOMIC DNA]</scope>
    <source>
        <strain evidence="2">201800265</strain>
    </source>
</reference>
<feature type="signal peptide" evidence="1">
    <location>
        <begin position="1"/>
        <end position="19"/>
    </location>
</feature>
<keyword evidence="3" id="KW-1185">Reference proteome</keyword>
<evidence type="ECO:0000256" key="1">
    <source>
        <dbReference type="SAM" id="SignalP"/>
    </source>
</evidence>
<organism evidence="2 3">
    <name type="scientific">Leptospira koniambonensis</name>
    <dbReference type="NCBI Taxonomy" id="2484950"/>
    <lineage>
        <taxon>Bacteria</taxon>
        <taxon>Pseudomonadati</taxon>
        <taxon>Spirochaetota</taxon>
        <taxon>Spirochaetia</taxon>
        <taxon>Leptospirales</taxon>
        <taxon>Leptospiraceae</taxon>
        <taxon>Leptospira</taxon>
    </lineage>
</organism>
<accession>A0A4R9J8P9</accession>
<gene>
    <name evidence="2" type="ORF">EHQ52_12055</name>
</gene>
<keyword evidence="1" id="KW-0732">Signal</keyword>
<dbReference type="RefSeq" id="WP_135615390.1">
    <property type="nucleotide sequence ID" value="NZ_RQFY01000004.1"/>
</dbReference>
<dbReference type="AlphaFoldDB" id="A0A4R9J8P9"/>